<proteinExistence type="predicted"/>
<dbReference type="Proteomes" id="UP000252355">
    <property type="component" value="Unassembled WGS sequence"/>
</dbReference>
<keyword evidence="2" id="KW-0812">Transmembrane</keyword>
<accession>A0A367ZQY4</accession>
<sequence length="464" mass="50579">MNDEKRAETSAESIAQASPERATTTDLVPAAGGHGRRPPPPVPPSRRPRQESGEEPAAEQRGGLAQWFIAANPLYLVSVLLMFLGLLLVSGEANTRQVGVETVALFFGIQNIYEILMVAMGIYLLRSSTNLRHGKILLLFVLIFMADLTFYQVRISALSASWGQAISLLYLLSGAVKLGLAVHLLRITPYWDRLFFPLGAFALIYFAPQYVYHSMDAVGRAGAAAVGVPFSGVTEIYMIWVLAALIQLPFIVATWRRSNLQDTTAHPLLGSEQSFYWALLLVPFLALPFQLVKNMMADAMAANRAIADMPFVYVPYLLAGLFFVQAFIQKTIRQEGCQNGFDFFMLMAITGFAWATWQPGEIVGPLGKANVLLALAGHIAVVITRQNLYSAGFLTMIVIWQFFGWIKAGVVRAAGFLSELSSLAWAGILMTGSFIFLGLGFLLSLKSGRQGALASGSGTPARPC</sequence>
<feature type="transmembrane region" description="Helical" evidence="2">
    <location>
        <begin position="311"/>
        <end position="328"/>
    </location>
</feature>
<evidence type="ECO:0000313" key="3">
    <source>
        <dbReference type="EMBL" id="RCK79772.1"/>
    </source>
</evidence>
<gene>
    <name evidence="3" type="ORF">OZSIB_3926</name>
</gene>
<dbReference type="EMBL" id="QOQW01000010">
    <property type="protein sequence ID" value="RCK79772.1"/>
    <property type="molecule type" value="Genomic_DNA"/>
</dbReference>
<reference evidence="3 4" key="1">
    <citation type="submission" date="2018-05" db="EMBL/GenBank/DDBJ databases">
        <title>A metagenomic window into the 2 km-deep terrestrial subsurface aquifer revealed taxonomically and functionally diverse microbial community comprising novel uncultured bacterial lineages.</title>
        <authorList>
            <person name="Kadnikov V.V."/>
            <person name="Mardanov A.V."/>
            <person name="Beletsky A.V."/>
            <person name="Banks D."/>
            <person name="Pimenov N.V."/>
            <person name="Frank Y.A."/>
            <person name="Karnachuk O.V."/>
            <person name="Ravin N.V."/>
        </authorList>
    </citation>
    <scope>NUCLEOTIDE SEQUENCE [LARGE SCALE GENOMIC DNA]</scope>
    <source>
        <strain evidence="3">BY5</strain>
    </source>
</reference>
<feature type="transmembrane region" description="Helical" evidence="2">
    <location>
        <begin position="165"/>
        <end position="185"/>
    </location>
</feature>
<feature type="compositionally biased region" description="Polar residues" evidence="1">
    <location>
        <begin position="10"/>
        <end position="26"/>
    </location>
</feature>
<feature type="transmembrane region" description="Helical" evidence="2">
    <location>
        <begin position="194"/>
        <end position="212"/>
    </location>
</feature>
<evidence type="ECO:0000256" key="1">
    <source>
        <dbReference type="SAM" id="MobiDB-lite"/>
    </source>
</evidence>
<dbReference type="AlphaFoldDB" id="A0A367ZQY4"/>
<protein>
    <submittedName>
        <fullName evidence="3">Uncharacterized protein</fullName>
    </submittedName>
</protein>
<feature type="transmembrane region" description="Helical" evidence="2">
    <location>
        <begin position="275"/>
        <end position="291"/>
    </location>
</feature>
<feature type="transmembrane region" description="Helical" evidence="2">
    <location>
        <begin position="103"/>
        <end position="124"/>
    </location>
</feature>
<feature type="transmembrane region" description="Helical" evidence="2">
    <location>
        <begin position="340"/>
        <end position="357"/>
    </location>
</feature>
<feature type="transmembrane region" description="Helical" evidence="2">
    <location>
        <begin position="67"/>
        <end position="91"/>
    </location>
</feature>
<name>A0A367ZQY4_9BACT</name>
<organism evidence="3 4">
    <name type="scientific">Candidatus Ozemobacter sibiricus</name>
    <dbReference type="NCBI Taxonomy" id="2268124"/>
    <lineage>
        <taxon>Bacteria</taxon>
        <taxon>Candidatus Ozemobacteria</taxon>
        <taxon>Candidatus Ozemobacterales</taxon>
        <taxon>Candidatus Ozemobacteraceae</taxon>
        <taxon>Candidatus Ozemobacter</taxon>
    </lineage>
</organism>
<feature type="transmembrane region" description="Helical" evidence="2">
    <location>
        <begin position="423"/>
        <end position="445"/>
    </location>
</feature>
<feature type="transmembrane region" description="Helical" evidence="2">
    <location>
        <begin position="391"/>
        <end position="411"/>
    </location>
</feature>
<comment type="caution">
    <text evidence="3">The sequence shown here is derived from an EMBL/GenBank/DDBJ whole genome shotgun (WGS) entry which is preliminary data.</text>
</comment>
<evidence type="ECO:0000256" key="2">
    <source>
        <dbReference type="SAM" id="Phobius"/>
    </source>
</evidence>
<keyword evidence="2" id="KW-1133">Transmembrane helix</keyword>
<evidence type="ECO:0000313" key="4">
    <source>
        <dbReference type="Proteomes" id="UP000252355"/>
    </source>
</evidence>
<feature type="transmembrane region" description="Helical" evidence="2">
    <location>
        <begin position="363"/>
        <end position="384"/>
    </location>
</feature>
<feature type="transmembrane region" description="Helical" evidence="2">
    <location>
        <begin position="136"/>
        <end position="153"/>
    </location>
</feature>
<feature type="transmembrane region" description="Helical" evidence="2">
    <location>
        <begin position="236"/>
        <end position="255"/>
    </location>
</feature>
<feature type="region of interest" description="Disordered" evidence="1">
    <location>
        <begin position="1"/>
        <end position="57"/>
    </location>
</feature>
<keyword evidence="2" id="KW-0472">Membrane</keyword>